<dbReference type="EMBL" id="ML208330">
    <property type="protein sequence ID" value="TFK69499.1"/>
    <property type="molecule type" value="Genomic_DNA"/>
</dbReference>
<accession>A0ACD3AW53</accession>
<sequence>MSEDPQPIFPPEIEEIIFSLCAQNGVDENKNLTLVAKRVYQWLSPQLYEVAILHRAISAGRPKFSNDLMDKHGRHVRHLLFWDPTGFDASLQDPGTCISLCPNIVDLALWGSRVDFDSGTLLDQLLGLRQRLTRLSFGIDSFHSAVTQLPISTSISFISVTHLELIGLEITIKPDRIEEYFPSVTHLAFGEDKGLSANGILDCWKDQLKVLILYLDPDSDDAFNIPNDPRIAVILEDSAFLQEWDEATEDGSSSIWRRAEEMVKMRRQTGSS</sequence>
<protein>
    <submittedName>
        <fullName evidence="1">Uncharacterized protein</fullName>
    </submittedName>
</protein>
<evidence type="ECO:0000313" key="1">
    <source>
        <dbReference type="EMBL" id="TFK69499.1"/>
    </source>
</evidence>
<name>A0ACD3AW53_9AGAR</name>
<reference evidence="1 2" key="1">
    <citation type="journal article" date="2019" name="Nat. Ecol. Evol.">
        <title>Megaphylogeny resolves global patterns of mushroom evolution.</title>
        <authorList>
            <person name="Varga T."/>
            <person name="Krizsan K."/>
            <person name="Foldi C."/>
            <person name="Dima B."/>
            <person name="Sanchez-Garcia M."/>
            <person name="Sanchez-Ramirez S."/>
            <person name="Szollosi G.J."/>
            <person name="Szarkandi J.G."/>
            <person name="Papp V."/>
            <person name="Albert L."/>
            <person name="Andreopoulos W."/>
            <person name="Angelini C."/>
            <person name="Antonin V."/>
            <person name="Barry K.W."/>
            <person name="Bougher N.L."/>
            <person name="Buchanan P."/>
            <person name="Buyck B."/>
            <person name="Bense V."/>
            <person name="Catcheside P."/>
            <person name="Chovatia M."/>
            <person name="Cooper J."/>
            <person name="Damon W."/>
            <person name="Desjardin D."/>
            <person name="Finy P."/>
            <person name="Geml J."/>
            <person name="Haridas S."/>
            <person name="Hughes K."/>
            <person name="Justo A."/>
            <person name="Karasinski D."/>
            <person name="Kautmanova I."/>
            <person name="Kiss B."/>
            <person name="Kocsube S."/>
            <person name="Kotiranta H."/>
            <person name="LaButti K.M."/>
            <person name="Lechner B.E."/>
            <person name="Liimatainen K."/>
            <person name="Lipzen A."/>
            <person name="Lukacs Z."/>
            <person name="Mihaltcheva S."/>
            <person name="Morgado L.N."/>
            <person name="Niskanen T."/>
            <person name="Noordeloos M.E."/>
            <person name="Ohm R.A."/>
            <person name="Ortiz-Santana B."/>
            <person name="Ovrebo C."/>
            <person name="Racz N."/>
            <person name="Riley R."/>
            <person name="Savchenko A."/>
            <person name="Shiryaev A."/>
            <person name="Soop K."/>
            <person name="Spirin V."/>
            <person name="Szebenyi C."/>
            <person name="Tomsovsky M."/>
            <person name="Tulloss R.E."/>
            <person name="Uehling J."/>
            <person name="Grigoriev I.V."/>
            <person name="Vagvolgyi C."/>
            <person name="Papp T."/>
            <person name="Martin F.M."/>
            <person name="Miettinen O."/>
            <person name="Hibbett D.S."/>
            <person name="Nagy L.G."/>
        </authorList>
    </citation>
    <scope>NUCLEOTIDE SEQUENCE [LARGE SCALE GENOMIC DNA]</scope>
    <source>
        <strain evidence="1 2">NL-1719</strain>
    </source>
</reference>
<evidence type="ECO:0000313" key="2">
    <source>
        <dbReference type="Proteomes" id="UP000308600"/>
    </source>
</evidence>
<dbReference type="Proteomes" id="UP000308600">
    <property type="component" value="Unassembled WGS sequence"/>
</dbReference>
<gene>
    <name evidence="1" type="ORF">BDN72DRAFT_857681</name>
</gene>
<organism evidence="1 2">
    <name type="scientific">Pluteus cervinus</name>
    <dbReference type="NCBI Taxonomy" id="181527"/>
    <lineage>
        <taxon>Eukaryota</taxon>
        <taxon>Fungi</taxon>
        <taxon>Dikarya</taxon>
        <taxon>Basidiomycota</taxon>
        <taxon>Agaricomycotina</taxon>
        <taxon>Agaricomycetes</taxon>
        <taxon>Agaricomycetidae</taxon>
        <taxon>Agaricales</taxon>
        <taxon>Pluteineae</taxon>
        <taxon>Pluteaceae</taxon>
        <taxon>Pluteus</taxon>
    </lineage>
</organism>
<proteinExistence type="predicted"/>
<keyword evidence="2" id="KW-1185">Reference proteome</keyword>